<protein>
    <submittedName>
        <fullName evidence="2">Uncharacterized protein</fullName>
    </submittedName>
</protein>
<name>A0ABV5FXH1_9MICC</name>
<feature type="compositionally biased region" description="Basic residues" evidence="1">
    <location>
        <begin position="80"/>
        <end position="90"/>
    </location>
</feature>
<organism evidence="2 3">
    <name type="scientific">Citricoccus parietis</name>
    <dbReference type="NCBI Taxonomy" id="592307"/>
    <lineage>
        <taxon>Bacteria</taxon>
        <taxon>Bacillati</taxon>
        <taxon>Actinomycetota</taxon>
        <taxon>Actinomycetes</taxon>
        <taxon>Micrococcales</taxon>
        <taxon>Micrococcaceae</taxon>
        <taxon>Citricoccus</taxon>
    </lineage>
</organism>
<accession>A0ABV5FXH1</accession>
<proteinExistence type="predicted"/>
<evidence type="ECO:0000313" key="3">
    <source>
        <dbReference type="Proteomes" id="UP001589575"/>
    </source>
</evidence>
<evidence type="ECO:0000256" key="1">
    <source>
        <dbReference type="SAM" id="MobiDB-lite"/>
    </source>
</evidence>
<reference evidence="2 3" key="1">
    <citation type="submission" date="2024-09" db="EMBL/GenBank/DDBJ databases">
        <authorList>
            <person name="Sun Q."/>
            <person name="Mori K."/>
        </authorList>
    </citation>
    <scope>NUCLEOTIDE SEQUENCE [LARGE SCALE GENOMIC DNA]</scope>
    <source>
        <strain evidence="2 3">CCM 7609</strain>
    </source>
</reference>
<evidence type="ECO:0000313" key="2">
    <source>
        <dbReference type="EMBL" id="MFB9071376.1"/>
    </source>
</evidence>
<gene>
    <name evidence="2" type="ORF">ACFFX0_09275</name>
</gene>
<feature type="region of interest" description="Disordered" evidence="1">
    <location>
        <begin position="21"/>
        <end position="124"/>
    </location>
</feature>
<keyword evidence="3" id="KW-1185">Reference proteome</keyword>
<feature type="compositionally biased region" description="Basic and acidic residues" evidence="1">
    <location>
        <begin position="29"/>
        <end position="40"/>
    </location>
</feature>
<feature type="compositionally biased region" description="Basic residues" evidence="1">
    <location>
        <begin position="55"/>
        <end position="71"/>
    </location>
</feature>
<feature type="compositionally biased region" description="Low complexity" evidence="1">
    <location>
        <begin position="113"/>
        <end position="124"/>
    </location>
</feature>
<dbReference type="Proteomes" id="UP001589575">
    <property type="component" value="Unassembled WGS sequence"/>
</dbReference>
<dbReference type="EMBL" id="JBHMFI010000001">
    <property type="protein sequence ID" value="MFB9071376.1"/>
    <property type="molecule type" value="Genomic_DNA"/>
</dbReference>
<sequence length="124" mass="14041">MRWRQACAPFYERPAPPIARSLHVGTRTGRFDSDRFHEGRGSLSRGEPGTTGGRRPAHRHRGRRRGRRRSPRPASGRPARPSRSRCHRAAARATHPRPNTGPGRSRRWRAPHRSPAGPARRSAR</sequence>
<comment type="caution">
    <text evidence="2">The sequence shown here is derived from an EMBL/GenBank/DDBJ whole genome shotgun (WGS) entry which is preliminary data.</text>
</comment>